<dbReference type="RefSeq" id="WP_237966225.1">
    <property type="nucleotide sequence ID" value="NZ_JAKNHQ010000001.1"/>
</dbReference>
<comment type="caution">
    <text evidence="2">The sequence shown here is derived from an EMBL/GenBank/DDBJ whole genome shotgun (WGS) entry which is preliminary data.</text>
</comment>
<evidence type="ECO:0000313" key="2">
    <source>
        <dbReference type="EMBL" id="MCG4609396.1"/>
    </source>
</evidence>
<evidence type="ECO:0000256" key="1">
    <source>
        <dbReference type="SAM" id="MobiDB-lite"/>
    </source>
</evidence>
<reference evidence="2 3" key="1">
    <citation type="submission" date="2022-01" db="EMBL/GenBank/DDBJ databases">
        <title>Collection of gut derived symbiotic bacterial strains cultured from healthy donors.</title>
        <authorList>
            <person name="Lin H."/>
            <person name="Kohout C."/>
            <person name="Waligurski E."/>
            <person name="Pamer E.G."/>
        </authorList>
    </citation>
    <scope>NUCLEOTIDE SEQUENCE [LARGE SCALE GENOMIC DNA]</scope>
    <source>
        <strain evidence="2 3">DFI.7.58</strain>
    </source>
</reference>
<dbReference type="Pfam" id="PF00404">
    <property type="entry name" value="Dockerin_1"/>
    <property type="match status" value="1"/>
</dbReference>
<dbReference type="CDD" id="cd14256">
    <property type="entry name" value="Dockerin_I"/>
    <property type="match status" value="1"/>
</dbReference>
<sequence>MSIQRSRRFGIGIFLWVAVLFVIATWYCAAVSGGEETDPPDLSQIESPYLLEDNRALFPCDDGSYVAISTEGTKRMYVVKLWRTSSGWEVRLSASLRPGFRKAFCVDQNLYFFMDITDVLEEGSGVDAPAIQIIRYHMEDEQTQARIIRNAVCDYDRTCQVESGGRILLVHAPLLEEISDATPVRVYQFDSADYVLSPREELPQFPEGGEISEPPAGSEPSEPEAGQTLLYLFDGPISVSELEDSYTEHTGVVRVTGTDGRIKTSGRVATGDLMEVLIDGQVSDRAVACIPGDVTGRGNPSAADTQFLYEYLTVGCYLSDAQEKAGDLNNDGVLSTGDLLLLKEMVWKKG</sequence>
<name>A0ABS9MFN5_9FIRM</name>
<proteinExistence type="predicted"/>
<accession>A0ABS9MFN5</accession>
<dbReference type="Gene3D" id="1.10.1330.10">
    <property type="entry name" value="Dockerin domain"/>
    <property type="match status" value="1"/>
</dbReference>
<dbReference type="InterPro" id="IPR002105">
    <property type="entry name" value="Dockerin_1_rpt"/>
</dbReference>
<feature type="region of interest" description="Disordered" evidence="1">
    <location>
        <begin position="202"/>
        <end position="224"/>
    </location>
</feature>
<keyword evidence="3" id="KW-1185">Reference proteome</keyword>
<protein>
    <submittedName>
        <fullName evidence="2">Dockerin type I repeat-containing protein</fullName>
    </submittedName>
</protein>
<dbReference type="SUPFAM" id="SSF63446">
    <property type="entry name" value="Type I dockerin domain"/>
    <property type="match status" value="1"/>
</dbReference>
<gene>
    <name evidence="2" type="ORF">L0P57_00345</name>
</gene>
<dbReference type="Proteomes" id="UP001298681">
    <property type="component" value="Unassembled WGS sequence"/>
</dbReference>
<evidence type="ECO:0000313" key="3">
    <source>
        <dbReference type="Proteomes" id="UP001298681"/>
    </source>
</evidence>
<dbReference type="InterPro" id="IPR036439">
    <property type="entry name" value="Dockerin_dom_sf"/>
</dbReference>
<dbReference type="EMBL" id="JAKNHQ010000001">
    <property type="protein sequence ID" value="MCG4609396.1"/>
    <property type="molecule type" value="Genomic_DNA"/>
</dbReference>
<feature type="compositionally biased region" description="Low complexity" evidence="1">
    <location>
        <begin position="206"/>
        <end position="224"/>
    </location>
</feature>
<organism evidence="2 3">
    <name type="scientific">Anaeromassilibacillus senegalensis</name>
    <dbReference type="NCBI Taxonomy" id="1673717"/>
    <lineage>
        <taxon>Bacteria</taxon>
        <taxon>Bacillati</taxon>
        <taxon>Bacillota</taxon>
        <taxon>Clostridia</taxon>
        <taxon>Eubacteriales</taxon>
        <taxon>Acutalibacteraceae</taxon>
        <taxon>Anaeromassilibacillus</taxon>
    </lineage>
</organism>